<dbReference type="Gene3D" id="1.10.3720.10">
    <property type="entry name" value="MetI-like"/>
    <property type="match status" value="1"/>
</dbReference>
<dbReference type="EMBL" id="LJCR01000718">
    <property type="protein sequence ID" value="KPV51938.1"/>
    <property type="molecule type" value="Genomic_DNA"/>
</dbReference>
<evidence type="ECO:0000256" key="5">
    <source>
        <dbReference type="ARBA" id="ARBA00022989"/>
    </source>
</evidence>
<feature type="transmembrane region" description="Helical" evidence="7">
    <location>
        <begin position="277"/>
        <end position="302"/>
    </location>
</feature>
<dbReference type="CDD" id="cd06261">
    <property type="entry name" value="TM_PBP2"/>
    <property type="match status" value="1"/>
</dbReference>
<dbReference type="GO" id="GO:0005886">
    <property type="term" value="C:plasma membrane"/>
    <property type="evidence" value="ECO:0007669"/>
    <property type="project" value="UniProtKB-SubCell"/>
</dbReference>
<keyword evidence="10" id="KW-1185">Reference proteome</keyword>
<feature type="transmembrane region" description="Helical" evidence="7">
    <location>
        <begin position="234"/>
        <end position="257"/>
    </location>
</feature>
<dbReference type="Pfam" id="PF00528">
    <property type="entry name" value="BPD_transp_1"/>
    <property type="match status" value="1"/>
</dbReference>
<comment type="caution">
    <text evidence="9">The sequence shown here is derived from an EMBL/GenBank/DDBJ whole genome shotgun (WGS) entry which is preliminary data.</text>
</comment>
<dbReference type="PROSITE" id="PS50928">
    <property type="entry name" value="ABC_TM1"/>
    <property type="match status" value="1"/>
</dbReference>
<dbReference type="PANTHER" id="PTHR43386">
    <property type="entry name" value="OLIGOPEPTIDE TRANSPORT SYSTEM PERMEASE PROTEIN APPC"/>
    <property type="match status" value="1"/>
</dbReference>
<evidence type="ECO:0000313" key="10">
    <source>
        <dbReference type="Proteomes" id="UP000050509"/>
    </source>
</evidence>
<dbReference type="Proteomes" id="UP000050509">
    <property type="component" value="Unassembled WGS sequence"/>
</dbReference>
<evidence type="ECO:0000256" key="4">
    <source>
        <dbReference type="ARBA" id="ARBA00022692"/>
    </source>
</evidence>
<proteinExistence type="inferred from homology"/>
<feature type="transmembrane region" description="Helical" evidence="7">
    <location>
        <begin position="148"/>
        <end position="169"/>
    </location>
</feature>
<evidence type="ECO:0000256" key="7">
    <source>
        <dbReference type="RuleBase" id="RU363032"/>
    </source>
</evidence>
<evidence type="ECO:0000256" key="6">
    <source>
        <dbReference type="ARBA" id="ARBA00023136"/>
    </source>
</evidence>
<feature type="domain" description="ABC transmembrane type-1" evidence="8">
    <location>
        <begin position="113"/>
        <end position="302"/>
    </location>
</feature>
<organism evidence="9 10">
    <name type="scientific">Kouleothrix aurantiaca</name>
    <dbReference type="NCBI Taxonomy" id="186479"/>
    <lineage>
        <taxon>Bacteria</taxon>
        <taxon>Bacillati</taxon>
        <taxon>Chloroflexota</taxon>
        <taxon>Chloroflexia</taxon>
        <taxon>Chloroflexales</taxon>
        <taxon>Roseiflexineae</taxon>
        <taxon>Roseiflexaceae</taxon>
        <taxon>Kouleothrix</taxon>
    </lineage>
</organism>
<keyword evidence="3" id="KW-1003">Cell membrane</keyword>
<keyword evidence="2 7" id="KW-0813">Transport</keyword>
<protein>
    <submittedName>
        <fullName evidence="9">Diguanylate cyclase</fullName>
    </submittedName>
</protein>
<evidence type="ECO:0000259" key="8">
    <source>
        <dbReference type="PROSITE" id="PS50928"/>
    </source>
</evidence>
<dbReference type="GO" id="GO:0055085">
    <property type="term" value="P:transmembrane transport"/>
    <property type="evidence" value="ECO:0007669"/>
    <property type="project" value="InterPro"/>
</dbReference>
<name>A0A0P9D1V6_9CHLR</name>
<evidence type="ECO:0000256" key="2">
    <source>
        <dbReference type="ARBA" id="ARBA00022448"/>
    </source>
</evidence>
<evidence type="ECO:0000313" key="9">
    <source>
        <dbReference type="EMBL" id="KPV51938.1"/>
    </source>
</evidence>
<feature type="transmembrane region" description="Helical" evidence="7">
    <location>
        <begin position="115"/>
        <end position="141"/>
    </location>
</feature>
<feature type="transmembrane region" description="Helical" evidence="7">
    <location>
        <begin position="39"/>
        <end position="60"/>
    </location>
</feature>
<comment type="subcellular location">
    <subcellularLocation>
        <location evidence="1 7">Cell membrane</location>
        <topology evidence="1 7">Multi-pass membrane protein</topology>
    </subcellularLocation>
</comment>
<dbReference type="InterPro" id="IPR025966">
    <property type="entry name" value="OppC_N"/>
</dbReference>
<keyword evidence="4 7" id="KW-0812">Transmembrane</keyword>
<comment type="similarity">
    <text evidence="7">Belongs to the binding-protein-dependent transport system permease family.</text>
</comment>
<sequence>MATTTPTTAAVAPAALLPTRQPESLWRQATRAFFRQRSAVIGLTIIILLVLISIFAPLLAPYDPEQVLIGVEDVQKRSAPCVHAFGCPSTQPQHIMGTDGNNRDELSRIIYGARISLYVGLITVGFAIIVGVLLGALAGYVGGWFDNLVMRILDVLLAFPALLLAIAIVSVLGPGLINAMLAIAIVSIPAYARVMRASVLSVKQEEFVQAARVVGAGPVAILFQHVLPNAISPLIVQGTLGIGTAILETAALSFLGLGAQPPTPEWGSMLSAERNQLFSAPFLVFFPGLAIMVNVLGFNLLGDGLRDALDPRLRR</sequence>
<keyword evidence="5 7" id="KW-1133">Transmembrane helix</keyword>
<dbReference type="InterPro" id="IPR035906">
    <property type="entry name" value="MetI-like_sf"/>
</dbReference>
<evidence type="ECO:0000256" key="1">
    <source>
        <dbReference type="ARBA" id="ARBA00004651"/>
    </source>
</evidence>
<dbReference type="InterPro" id="IPR050366">
    <property type="entry name" value="BP-dependent_transpt_permease"/>
</dbReference>
<dbReference type="SUPFAM" id="SSF161098">
    <property type="entry name" value="MetI-like"/>
    <property type="match status" value="1"/>
</dbReference>
<gene>
    <name evidence="9" type="ORF">SE17_18395</name>
</gene>
<dbReference type="PANTHER" id="PTHR43386:SF1">
    <property type="entry name" value="D,D-DIPEPTIDE TRANSPORT SYSTEM PERMEASE PROTEIN DDPC-RELATED"/>
    <property type="match status" value="1"/>
</dbReference>
<dbReference type="PATRIC" id="fig|186479.3.peg.9878"/>
<keyword evidence="6 7" id="KW-0472">Membrane</keyword>
<dbReference type="InterPro" id="IPR000515">
    <property type="entry name" value="MetI-like"/>
</dbReference>
<dbReference type="Pfam" id="PF12911">
    <property type="entry name" value="OppC_N"/>
    <property type="match status" value="1"/>
</dbReference>
<dbReference type="AlphaFoldDB" id="A0A0P9D1V6"/>
<accession>A0A0P9D1V6</accession>
<evidence type="ECO:0000256" key="3">
    <source>
        <dbReference type="ARBA" id="ARBA00022475"/>
    </source>
</evidence>
<reference evidence="9 10" key="1">
    <citation type="submission" date="2015-09" db="EMBL/GenBank/DDBJ databases">
        <title>Draft genome sequence of Kouleothrix aurantiaca JCM 19913.</title>
        <authorList>
            <person name="Hemp J."/>
        </authorList>
    </citation>
    <scope>NUCLEOTIDE SEQUENCE [LARGE SCALE GENOMIC DNA]</scope>
    <source>
        <strain evidence="9 10">COM-B</strain>
    </source>
</reference>